<sequence length="109" mass="12739">MFSIETTYYCDDCKSVTSKQWKFENPRKAYLFYNERVDALADKEAIKVGYIELRYLTDNPKAFDSYLMLTANIGTDSYSFTASHWMMSSTELMEIYDVMTEKTLNKEAA</sequence>
<accession>A0A0P1EY16</accession>
<evidence type="ECO:0000313" key="2">
    <source>
        <dbReference type="Proteomes" id="UP000051298"/>
    </source>
</evidence>
<reference evidence="1 2" key="1">
    <citation type="submission" date="2015-09" db="EMBL/GenBank/DDBJ databases">
        <authorList>
            <consortium name="Swine Surveillance"/>
        </authorList>
    </citation>
    <scope>NUCLEOTIDE SEQUENCE [LARGE SCALE GENOMIC DNA]</scope>
    <source>
        <strain evidence="1 2">CECT 5294</strain>
    </source>
</reference>
<dbReference type="AlphaFoldDB" id="A0A0P1EY16"/>
<dbReference type="Proteomes" id="UP000051298">
    <property type="component" value="Unassembled WGS sequence"/>
</dbReference>
<dbReference type="RefSeq" id="WP_058123055.1">
    <property type="nucleotide sequence ID" value="NZ_CYRX01000013.1"/>
</dbReference>
<organism evidence="1 2">
    <name type="scientific">Thalassobacter stenotrophicus</name>
    <dbReference type="NCBI Taxonomy" id="266809"/>
    <lineage>
        <taxon>Bacteria</taxon>
        <taxon>Pseudomonadati</taxon>
        <taxon>Pseudomonadota</taxon>
        <taxon>Alphaproteobacteria</taxon>
        <taxon>Rhodobacterales</taxon>
        <taxon>Roseobacteraceae</taxon>
        <taxon>Thalassobacter</taxon>
    </lineage>
</organism>
<evidence type="ECO:0000313" key="1">
    <source>
        <dbReference type="EMBL" id="CUH59959.1"/>
    </source>
</evidence>
<name>A0A0P1EY16_9RHOB</name>
<gene>
    <name evidence="1" type="ORF">THS5294_01248</name>
</gene>
<dbReference type="EMBL" id="CYRX01000013">
    <property type="protein sequence ID" value="CUH59959.1"/>
    <property type="molecule type" value="Genomic_DNA"/>
</dbReference>
<proteinExistence type="predicted"/>
<protein>
    <submittedName>
        <fullName evidence="1">Uncharacterized protein</fullName>
    </submittedName>
</protein>